<reference evidence="1" key="1">
    <citation type="submission" date="2020-05" db="EMBL/GenBank/DDBJ databases">
        <title>Large-scale comparative analyses of tick genomes elucidate their genetic diversity and vector capacities.</title>
        <authorList>
            <person name="Jia N."/>
            <person name="Wang J."/>
            <person name="Shi W."/>
            <person name="Du L."/>
            <person name="Sun Y."/>
            <person name="Zhan W."/>
            <person name="Jiang J."/>
            <person name="Wang Q."/>
            <person name="Zhang B."/>
            <person name="Ji P."/>
            <person name="Sakyi L.B."/>
            <person name="Cui X."/>
            <person name="Yuan T."/>
            <person name="Jiang B."/>
            <person name="Yang W."/>
            <person name="Lam T.T.-Y."/>
            <person name="Chang Q."/>
            <person name="Ding S."/>
            <person name="Wang X."/>
            <person name="Zhu J."/>
            <person name="Ruan X."/>
            <person name="Zhao L."/>
            <person name="Wei J."/>
            <person name="Que T."/>
            <person name="Du C."/>
            <person name="Cheng J."/>
            <person name="Dai P."/>
            <person name="Han X."/>
            <person name="Huang E."/>
            <person name="Gao Y."/>
            <person name="Liu J."/>
            <person name="Shao H."/>
            <person name="Ye R."/>
            <person name="Li L."/>
            <person name="Wei W."/>
            <person name="Wang X."/>
            <person name="Wang C."/>
            <person name="Yang T."/>
            <person name="Huo Q."/>
            <person name="Li W."/>
            <person name="Guo W."/>
            <person name="Chen H."/>
            <person name="Zhou L."/>
            <person name="Ni X."/>
            <person name="Tian J."/>
            <person name="Zhou Y."/>
            <person name="Sheng Y."/>
            <person name="Liu T."/>
            <person name="Pan Y."/>
            <person name="Xia L."/>
            <person name="Li J."/>
            <person name="Zhao F."/>
            <person name="Cao W."/>
        </authorList>
    </citation>
    <scope>NUCLEOTIDE SEQUENCE</scope>
    <source>
        <strain evidence="1">Hyas-2018</strain>
    </source>
</reference>
<evidence type="ECO:0000313" key="1">
    <source>
        <dbReference type="EMBL" id="KAH6938696.1"/>
    </source>
</evidence>
<dbReference type="Proteomes" id="UP000821845">
    <property type="component" value="Chromosome 2"/>
</dbReference>
<gene>
    <name evidence="1" type="ORF">HPB50_011917</name>
</gene>
<proteinExistence type="predicted"/>
<dbReference type="EMBL" id="CM023482">
    <property type="protein sequence ID" value="KAH6938696.1"/>
    <property type="molecule type" value="Genomic_DNA"/>
</dbReference>
<keyword evidence="2" id="KW-1185">Reference proteome</keyword>
<accession>A0ACB7SXH6</accession>
<comment type="caution">
    <text evidence="1">The sequence shown here is derived from an EMBL/GenBank/DDBJ whole genome shotgun (WGS) entry which is preliminary data.</text>
</comment>
<organism evidence="1 2">
    <name type="scientific">Hyalomma asiaticum</name>
    <name type="common">Tick</name>
    <dbReference type="NCBI Taxonomy" id="266040"/>
    <lineage>
        <taxon>Eukaryota</taxon>
        <taxon>Metazoa</taxon>
        <taxon>Ecdysozoa</taxon>
        <taxon>Arthropoda</taxon>
        <taxon>Chelicerata</taxon>
        <taxon>Arachnida</taxon>
        <taxon>Acari</taxon>
        <taxon>Parasitiformes</taxon>
        <taxon>Ixodida</taxon>
        <taxon>Ixodoidea</taxon>
        <taxon>Ixodidae</taxon>
        <taxon>Hyalomminae</taxon>
        <taxon>Hyalomma</taxon>
    </lineage>
</organism>
<name>A0ACB7SXH6_HYAAI</name>
<protein>
    <submittedName>
        <fullName evidence="1">Uncharacterized protein</fullName>
    </submittedName>
</protein>
<sequence length="269" mass="29751">MAHETGRDWPSVKGLAGTRLPFSRPKSPRRTYIKPNHNALLCDIAVICWAFLRLFVLAVAFQGAGHVTYGSRVRRQEGFFCSGDKFATGLLRTIISANVEVIRRAEPIKLGDADHLGLLWLRNGRAYNVHSVRPFGLIESDCDSDDGWIRTVIPLALDGPEFHFDWETPGGLMGGLFVLSFEKVAANVSIEVPKFKLRGQERTRVTDYRTVASQGLAFGKRGVTSGLSAVLATLFTALNTVSPNVVSDLLDILIRRLLQRFVQSVALPF</sequence>
<evidence type="ECO:0000313" key="2">
    <source>
        <dbReference type="Proteomes" id="UP000821845"/>
    </source>
</evidence>